<dbReference type="InterPro" id="IPR013221">
    <property type="entry name" value="Mur_ligase_cen"/>
</dbReference>
<comment type="subcellular location">
    <subcellularLocation>
        <location evidence="10 11">Cytoplasm</location>
    </subcellularLocation>
</comment>
<dbReference type="Pfam" id="PF08245">
    <property type="entry name" value="Mur_ligase_M"/>
    <property type="match status" value="1"/>
</dbReference>
<comment type="caution">
    <text evidence="15">The sequence shown here is derived from an EMBL/GenBank/DDBJ whole genome shotgun (WGS) entry which is preliminary data.</text>
</comment>
<dbReference type="InterPro" id="IPR005863">
    <property type="entry name" value="UDP-N-AcMur_synth"/>
</dbReference>
<dbReference type="GO" id="GO:0051301">
    <property type="term" value="P:cell division"/>
    <property type="evidence" value="ECO:0007669"/>
    <property type="project" value="UniProtKB-KW"/>
</dbReference>
<keyword evidence="1 10" id="KW-0963">Cytoplasm</keyword>
<evidence type="ECO:0000256" key="5">
    <source>
        <dbReference type="ARBA" id="ARBA00022840"/>
    </source>
</evidence>
<keyword evidence="8 10" id="KW-0131">Cell cycle</keyword>
<dbReference type="InterPro" id="IPR036565">
    <property type="entry name" value="Mur-like_cat_sf"/>
</dbReference>
<evidence type="ECO:0000256" key="4">
    <source>
        <dbReference type="ARBA" id="ARBA00022741"/>
    </source>
</evidence>
<feature type="domain" description="Mur ligase C-terminal" evidence="13">
    <location>
        <begin position="316"/>
        <end position="435"/>
    </location>
</feature>
<dbReference type="SUPFAM" id="SSF53244">
    <property type="entry name" value="MurD-like peptide ligases, peptide-binding domain"/>
    <property type="match status" value="1"/>
</dbReference>
<feature type="domain" description="Mur ligase central" evidence="14">
    <location>
        <begin position="105"/>
        <end position="294"/>
    </location>
</feature>
<keyword evidence="9 10" id="KW-0961">Cell wall biogenesis/degradation</keyword>
<dbReference type="Gene3D" id="3.90.190.20">
    <property type="entry name" value="Mur ligase, C-terminal domain"/>
    <property type="match status" value="1"/>
</dbReference>
<dbReference type="InterPro" id="IPR035911">
    <property type="entry name" value="MurE/MurF_N"/>
</dbReference>
<keyword evidence="16" id="KW-1185">Reference proteome</keyword>
<evidence type="ECO:0000256" key="1">
    <source>
        <dbReference type="ARBA" id="ARBA00022490"/>
    </source>
</evidence>
<evidence type="ECO:0000313" key="15">
    <source>
        <dbReference type="EMBL" id="MCX2523753.1"/>
    </source>
</evidence>
<evidence type="ECO:0000313" key="16">
    <source>
        <dbReference type="Proteomes" id="UP001165678"/>
    </source>
</evidence>
<evidence type="ECO:0000259" key="13">
    <source>
        <dbReference type="Pfam" id="PF02875"/>
    </source>
</evidence>
<keyword evidence="2 10" id="KW-0436">Ligase</keyword>
<accession>A0AA41ZL32</accession>
<dbReference type="Pfam" id="PF01225">
    <property type="entry name" value="Mur_ligase"/>
    <property type="match status" value="1"/>
</dbReference>
<keyword evidence="3 10" id="KW-0132">Cell division</keyword>
<evidence type="ECO:0000256" key="6">
    <source>
        <dbReference type="ARBA" id="ARBA00022960"/>
    </source>
</evidence>
<dbReference type="PANTHER" id="PTHR43024:SF1">
    <property type="entry name" value="UDP-N-ACETYLMURAMOYL-TRIPEPTIDE--D-ALANYL-D-ALANINE LIGASE"/>
    <property type="match status" value="1"/>
</dbReference>
<evidence type="ECO:0000259" key="12">
    <source>
        <dbReference type="Pfam" id="PF01225"/>
    </source>
</evidence>
<dbReference type="InterPro" id="IPR000713">
    <property type="entry name" value="Mur_ligase_N"/>
</dbReference>
<evidence type="ECO:0000256" key="2">
    <source>
        <dbReference type="ARBA" id="ARBA00022598"/>
    </source>
</evidence>
<evidence type="ECO:0000256" key="3">
    <source>
        <dbReference type="ARBA" id="ARBA00022618"/>
    </source>
</evidence>
<dbReference type="EMBL" id="JAPIVE010000001">
    <property type="protein sequence ID" value="MCX2523753.1"/>
    <property type="molecule type" value="Genomic_DNA"/>
</dbReference>
<name>A0AA41ZL32_9GAMM</name>
<dbReference type="Pfam" id="PF02875">
    <property type="entry name" value="Mur_ligase_C"/>
    <property type="match status" value="1"/>
</dbReference>
<evidence type="ECO:0000256" key="11">
    <source>
        <dbReference type="RuleBase" id="RU004136"/>
    </source>
</evidence>
<dbReference type="AlphaFoldDB" id="A0AA41ZL32"/>
<dbReference type="InterPro" id="IPR036615">
    <property type="entry name" value="Mur_ligase_C_dom_sf"/>
</dbReference>
<dbReference type="GO" id="GO:0009252">
    <property type="term" value="P:peptidoglycan biosynthetic process"/>
    <property type="evidence" value="ECO:0007669"/>
    <property type="project" value="UniProtKB-UniRule"/>
</dbReference>
<evidence type="ECO:0000256" key="10">
    <source>
        <dbReference type="HAMAP-Rule" id="MF_02019"/>
    </source>
</evidence>
<comment type="pathway">
    <text evidence="10 11">Cell wall biogenesis; peptidoglycan biosynthesis.</text>
</comment>
<dbReference type="GO" id="GO:0005737">
    <property type="term" value="C:cytoplasm"/>
    <property type="evidence" value="ECO:0007669"/>
    <property type="project" value="UniProtKB-SubCell"/>
</dbReference>
<reference evidence="15" key="1">
    <citation type="submission" date="2022-11" db="EMBL/GenBank/DDBJ databases">
        <title>Larsenimonas rhizosphaerae sp. nov., isolated from a tidal mudflat.</title>
        <authorList>
            <person name="Lee S.D."/>
            <person name="Kim I.S."/>
        </authorList>
    </citation>
    <scope>NUCLEOTIDE SEQUENCE</scope>
    <source>
        <strain evidence="15">GH2-1</strain>
    </source>
</reference>
<proteinExistence type="inferred from homology"/>
<dbReference type="RefSeq" id="WP_250937617.1">
    <property type="nucleotide sequence ID" value="NZ_JAMLJK010000001.1"/>
</dbReference>
<keyword evidence="4 10" id="KW-0547">Nucleotide-binding</keyword>
<evidence type="ECO:0000256" key="9">
    <source>
        <dbReference type="ARBA" id="ARBA00023316"/>
    </source>
</evidence>
<keyword evidence="7 10" id="KW-0573">Peptidoglycan synthesis</keyword>
<dbReference type="GO" id="GO:0071555">
    <property type="term" value="P:cell wall organization"/>
    <property type="evidence" value="ECO:0007669"/>
    <property type="project" value="UniProtKB-KW"/>
</dbReference>
<dbReference type="SUPFAM" id="SSF63418">
    <property type="entry name" value="MurE/MurF N-terminal domain"/>
    <property type="match status" value="1"/>
</dbReference>
<evidence type="ECO:0000259" key="14">
    <source>
        <dbReference type="Pfam" id="PF08245"/>
    </source>
</evidence>
<evidence type="ECO:0000256" key="7">
    <source>
        <dbReference type="ARBA" id="ARBA00022984"/>
    </source>
</evidence>
<organism evidence="15 16">
    <name type="scientific">Larsenimonas rhizosphaerae</name>
    <dbReference type="NCBI Taxonomy" id="2944682"/>
    <lineage>
        <taxon>Bacteria</taxon>
        <taxon>Pseudomonadati</taxon>
        <taxon>Pseudomonadota</taxon>
        <taxon>Gammaproteobacteria</taxon>
        <taxon>Oceanospirillales</taxon>
        <taxon>Halomonadaceae</taxon>
        <taxon>Larsenimonas</taxon>
    </lineage>
</organism>
<dbReference type="GO" id="GO:0008360">
    <property type="term" value="P:regulation of cell shape"/>
    <property type="evidence" value="ECO:0007669"/>
    <property type="project" value="UniProtKB-KW"/>
</dbReference>
<dbReference type="Proteomes" id="UP001165678">
    <property type="component" value="Unassembled WGS sequence"/>
</dbReference>
<feature type="domain" description="Mur ligase N-terminal catalytic" evidence="12">
    <location>
        <begin position="26"/>
        <end position="94"/>
    </location>
</feature>
<sequence length="450" mass="47638">MMHELRRLADVLQITIPEGLGGTFNRIVTDTRRLEPGDVYVALRGQQFDGHRFVAQALQAGASAALVEQAEDDDVRQLVVPDTRLALGLLGRAFRRQWGGQVLAVTGNSGKTTVKEMLGAIVSREAPSLVTEGNLNNDFGAPMTLLRLLPDHRRAVIELGANHTGEIAWTASLAEPNIAVVTNVTGAHVGEFGSPGLIAQTKGELVAALPDDGVAVLNHDDHYFPFWSACASPRRVVSFGFDPRADVRAEALTCDADGHYAFDLMAHGECLGRVQLGVLGRYNVSNALAAAAAAQLAGLDGDTILAGLASFESGRGRMRAVAGCRGTRLLDDSYNANPGAMCAAIDVLASLPGPRWFFMGAMGELGSTSEDSHYRVGAYARKAGLDMICTFGEGAQPAAAAFGSEGRHFDDWDAFEAFALQHLPAGASALVKGSRSARMERLVEALSAGR</sequence>
<dbReference type="InterPro" id="IPR051046">
    <property type="entry name" value="MurCDEF_CellWall_CoF430Synth"/>
</dbReference>
<dbReference type="HAMAP" id="MF_02019">
    <property type="entry name" value="MurF"/>
    <property type="match status" value="1"/>
</dbReference>
<dbReference type="InterPro" id="IPR004101">
    <property type="entry name" value="Mur_ligase_C"/>
</dbReference>
<keyword evidence="5 10" id="KW-0067">ATP-binding</keyword>
<evidence type="ECO:0000256" key="8">
    <source>
        <dbReference type="ARBA" id="ARBA00023306"/>
    </source>
</evidence>
<comment type="catalytic activity">
    <reaction evidence="10 11">
        <text>D-alanyl-D-alanine + UDP-N-acetyl-alpha-D-muramoyl-L-alanyl-gamma-D-glutamyl-meso-2,6-diaminopimelate + ATP = UDP-N-acetyl-alpha-D-muramoyl-L-alanyl-gamma-D-glutamyl-meso-2,6-diaminopimeloyl-D-alanyl-D-alanine + ADP + phosphate + H(+)</text>
        <dbReference type="Rhea" id="RHEA:28374"/>
        <dbReference type="ChEBI" id="CHEBI:15378"/>
        <dbReference type="ChEBI" id="CHEBI:30616"/>
        <dbReference type="ChEBI" id="CHEBI:43474"/>
        <dbReference type="ChEBI" id="CHEBI:57822"/>
        <dbReference type="ChEBI" id="CHEBI:61386"/>
        <dbReference type="ChEBI" id="CHEBI:83905"/>
        <dbReference type="ChEBI" id="CHEBI:456216"/>
        <dbReference type="EC" id="6.3.2.10"/>
    </reaction>
</comment>
<dbReference type="Gene3D" id="3.40.1190.10">
    <property type="entry name" value="Mur-like, catalytic domain"/>
    <property type="match status" value="1"/>
</dbReference>
<comment type="similarity">
    <text evidence="10">Belongs to the MurCDEF family. MurF subfamily.</text>
</comment>
<dbReference type="SUPFAM" id="SSF53623">
    <property type="entry name" value="MurD-like peptide ligases, catalytic domain"/>
    <property type="match status" value="1"/>
</dbReference>
<protein>
    <recommendedName>
        <fullName evidence="10 11">UDP-N-acetylmuramoyl-tripeptide--D-alanyl-D-alanine ligase</fullName>
        <ecNumber evidence="10 11">6.3.2.10</ecNumber>
    </recommendedName>
    <alternativeName>
        <fullName evidence="10">D-alanyl-D-alanine-adding enzyme</fullName>
    </alternativeName>
</protein>
<dbReference type="EC" id="6.3.2.10" evidence="10 11"/>
<comment type="function">
    <text evidence="10 11">Involved in cell wall formation. Catalyzes the final step in the synthesis of UDP-N-acetylmuramoyl-pentapeptide, the precursor of murein.</text>
</comment>
<keyword evidence="6 10" id="KW-0133">Cell shape</keyword>
<comment type="caution">
    <text evidence="10">Lacks conserved residue(s) required for the propagation of feature annotation.</text>
</comment>
<dbReference type="PANTHER" id="PTHR43024">
    <property type="entry name" value="UDP-N-ACETYLMURAMOYL-TRIPEPTIDE--D-ALANYL-D-ALANINE LIGASE"/>
    <property type="match status" value="1"/>
</dbReference>
<gene>
    <name evidence="10" type="primary">murF</name>
    <name evidence="15" type="ORF">OQ287_05830</name>
</gene>
<dbReference type="Gene3D" id="3.40.1390.10">
    <property type="entry name" value="MurE/MurF, N-terminal domain"/>
    <property type="match status" value="1"/>
</dbReference>
<dbReference type="GO" id="GO:0047480">
    <property type="term" value="F:UDP-N-acetylmuramoyl-tripeptide-D-alanyl-D-alanine ligase activity"/>
    <property type="evidence" value="ECO:0007669"/>
    <property type="project" value="UniProtKB-UniRule"/>
</dbReference>
<dbReference type="NCBIfam" id="TIGR01143">
    <property type="entry name" value="murF"/>
    <property type="match status" value="1"/>
</dbReference>
<dbReference type="GO" id="GO:0005524">
    <property type="term" value="F:ATP binding"/>
    <property type="evidence" value="ECO:0007669"/>
    <property type="project" value="UniProtKB-UniRule"/>
</dbReference>